<feature type="compositionally biased region" description="Polar residues" evidence="1">
    <location>
        <begin position="90"/>
        <end position="107"/>
    </location>
</feature>
<dbReference type="SUPFAM" id="SSF53335">
    <property type="entry name" value="S-adenosyl-L-methionine-dependent methyltransferases"/>
    <property type="match status" value="1"/>
</dbReference>
<dbReference type="InterPro" id="IPR002877">
    <property type="entry name" value="RNA_MeTrfase_FtsJ_dom"/>
</dbReference>
<dbReference type="EMBL" id="KN714685">
    <property type="protein sequence ID" value="KUI56002.1"/>
    <property type="molecule type" value="Genomic_DNA"/>
</dbReference>
<feature type="domain" description="Ribosomal RNA methyltransferase FtsJ" evidence="2">
    <location>
        <begin position="181"/>
        <end position="380"/>
    </location>
</feature>
<feature type="compositionally biased region" description="Polar residues" evidence="1">
    <location>
        <begin position="1"/>
        <end position="11"/>
    </location>
</feature>
<keyword evidence="3" id="KW-0808">Transferase</keyword>
<keyword evidence="3" id="KW-0489">Methyltransferase</keyword>
<organism evidence="3 4">
    <name type="scientific">Cytospora mali</name>
    <name type="common">Apple Valsa canker fungus</name>
    <name type="synonym">Valsa mali</name>
    <dbReference type="NCBI Taxonomy" id="578113"/>
    <lineage>
        <taxon>Eukaryota</taxon>
        <taxon>Fungi</taxon>
        <taxon>Dikarya</taxon>
        <taxon>Ascomycota</taxon>
        <taxon>Pezizomycotina</taxon>
        <taxon>Sordariomycetes</taxon>
        <taxon>Sordariomycetidae</taxon>
        <taxon>Diaporthales</taxon>
        <taxon>Cytosporaceae</taxon>
        <taxon>Cytospora</taxon>
    </lineage>
</organism>
<dbReference type="STRING" id="694573.A0A194UWA6"/>
<protein>
    <submittedName>
        <fullName evidence="3">Ribosomal RNA large subunit methyltransferase E</fullName>
    </submittedName>
</protein>
<dbReference type="GO" id="GO:0008168">
    <property type="term" value="F:methyltransferase activity"/>
    <property type="evidence" value="ECO:0007669"/>
    <property type="project" value="UniProtKB-KW"/>
</dbReference>
<dbReference type="OrthoDB" id="417125at2759"/>
<proteinExistence type="predicted"/>
<dbReference type="Gene3D" id="3.40.50.150">
    <property type="entry name" value="Vaccinia Virus protein VP39"/>
    <property type="match status" value="1"/>
</dbReference>
<dbReference type="Pfam" id="PF01728">
    <property type="entry name" value="FtsJ"/>
    <property type="match status" value="1"/>
</dbReference>
<dbReference type="GO" id="GO:0032259">
    <property type="term" value="P:methylation"/>
    <property type="evidence" value="ECO:0007669"/>
    <property type="project" value="UniProtKB-KW"/>
</dbReference>
<evidence type="ECO:0000313" key="4">
    <source>
        <dbReference type="Proteomes" id="UP000078576"/>
    </source>
</evidence>
<evidence type="ECO:0000259" key="2">
    <source>
        <dbReference type="Pfam" id="PF01728"/>
    </source>
</evidence>
<reference evidence="4" key="1">
    <citation type="submission" date="2014-12" db="EMBL/GenBank/DDBJ databases">
        <title>Genome Sequence of Valsa Canker Pathogens Uncovers a Specific Adaption of Colonization on Woody Bark.</title>
        <authorList>
            <person name="Yin Z."/>
            <person name="Liu H."/>
            <person name="Gao X."/>
            <person name="Li Z."/>
            <person name="Song N."/>
            <person name="Ke X."/>
            <person name="Dai Q."/>
            <person name="Wu Y."/>
            <person name="Sun Y."/>
            <person name="Xu J.-R."/>
            <person name="Kang Z.K."/>
            <person name="Wang L."/>
            <person name="Huang L."/>
        </authorList>
    </citation>
    <scope>NUCLEOTIDE SEQUENCE [LARGE SCALE GENOMIC DNA]</scope>
    <source>
        <strain evidence="4">SXYL134</strain>
    </source>
</reference>
<feature type="compositionally biased region" description="Basic and acidic residues" evidence="1">
    <location>
        <begin position="78"/>
        <end position="89"/>
    </location>
</feature>
<dbReference type="InterPro" id="IPR029063">
    <property type="entry name" value="SAM-dependent_MTases_sf"/>
</dbReference>
<dbReference type="AlphaFoldDB" id="A0A194UWA6"/>
<gene>
    <name evidence="3" type="ORF">VP1G_03375</name>
</gene>
<dbReference type="Proteomes" id="UP000078576">
    <property type="component" value="Unassembled WGS sequence"/>
</dbReference>
<evidence type="ECO:0000256" key="1">
    <source>
        <dbReference type="SAM" id="MobiDB-lite"/>
    </source>
</evidence>
<sequence>MMSHYPISNENQKPEPFGQGDGINCVKNTYGPDDESQRDGEHHSPSKRATDHDASTTSTETGDRALILGLKKLDVNDSIRDREDGEQIEKSATTENDEQSNGANQRTEAGEPASEEDRLFARERQVLLQYLLDNVAEFRDLSEIRLKGWENPEGDRYFERQRHISDNPDEQTSKIFMGMMQRVGAKMQEATGVFTLTSKRPSMLALGCAPGGFVSTALKFNPDVQIIGITLPVRDNGVECLVKKNKRLTLIEADVTMLAADLGTAETDIPKNHPDARNFLPRQIRPRQQFDIVTCEGGVLRTHEIAPYREHREASRLKTSQLAIALARVKPGGSMVVLMHKAEARNSLCLFYIFSKFARVRLFKPDVQHQHRSSFYMIATDIQSQGEAVRRAVTQWTGEWRAATFGTDEEYHEEIHRDHVDIDEVLKEFGEKWVELSREVWKIQIKGLQKKSFAQ</sequence>
<feature type="region of interest" description="Disordered" evidence="1">
    <location>
        <begin position="1"/>
        <end position="64"/>
    </location>
</feature>
<feature type="compositionally biased region" description="Basic and acidic residues" evidence="1">
    <location>
        <begin position="35"/>
        <end position="54"/>
    </location>
</feature>
<keyword evidence="4" id="KW-1185">Reference proteome</keyword>
<feature type="region of interest" description="Disordered" evidence="1">
    <location>
        <begin position="78"/>
        <end position="116"/>
    </location>
</feature>
<name>A0A194UWA6_CYTMA</name>
<evidence type="ECO:0000313" key="3">
    <source>
        <dbReference type="EMBL" id="KUI56002.1"/>
    </source>
</evidence>
<accession>A0A194UWA6</accession>